<evidence type="ECO:0000256" key="2">
    <source>
        <dbReference type="PROSITE-ProRule" id="PRU00409"/>
    </source>
</evidence>
<evidence type="ECO:0000259" key="3">
    <source>
        <dbReference type="PROSITE" id="PS50975"/>
    </source>
</evidence>
<dbReference type="EMBL" id="CP058909">
    <property type="protein sequence ID" value="QLH82641.1"/>
    <property type="molecule type" value="Genomic_DNA"/>
</dbReference>
<dbReference type="Gene3D" id="3.30.470.20">
    <property type="entry name" value="ATP-grasp fold, B domain"/>
    <property type="match status" value="1"/>
</dbReference>
<dbReference type="PROSITE" id="PS50975">
    <property type="entry name" value="ATP_GRASP"/>
    <property type="match status" value="1"/>
</dbReference>
<protein>
    <submittedName>
        <fullName evidence="4">Carboxylate--amine ligase</fullName>
    </submittedName>
</protein>
<dbReference type="AlphaFoldDB" id="A0A7D5P9H5"/>
<keyword evidence="5" id="KW-1185">Reference proteome</keyword>
<keyword evidence="2" id="KW-0067">ATP-binding</keyword>
<organism evidence="4 5">
    <name type="scientific">Halosimplex pelagicum</name>
    <dbReference type="NCBI Taxonomy" id="869886"/>
    <lineage>
        <taxon>Archaea</taxon>
        <taxon>Methanobacteriati</taxon>
        <taxon>Methanobacteriota</taxon>
        <taxon>Stenosarchaea group</taxon>
        <taxon>Halobacteria</taxon>
        <taxon>Halobacteriales</taxon>
        <taxon>Haloarculaceae</taxon>
        <taxon>Halosimplex</taxon>
    </lineage>
</organism>
<reference evidence="4 5" key="1">
    <citation type="submission" date="2020-07" db="EMBL/GenBank/DDBJ databases">
        <title>Halosimplex litoreum sp. nov. and Halosimplex rubrum sp. nov., isolated from different salt environments.</title>
        <authorList>
            <person name="Cui H."/>
        </authorList>
    </citation>
    <scope>NUCLEOTIDE SEQUENCE [LARGE SCALE GENOMIC DNA]</scope>
    <source>
        <strain evidence="4 5">R2</strain>
    </source>
</reference>
<evidence type="ECO:0000256" key="1">
    <source>
        <dbReference type="ARBA" id="ARBA00001936"/>
    </source>
</evidence>
<evidence type="ECO:0000313" key="5">
    <source>
        <dbReference type="Proteomes" id="UP000509346"/>
    </source>
</evidence>
<dbReference type="SUPFAM" id="SSF56059">
    <property type="entry name" value="Glutathione synthetase ATP-binding domain-like"/>
    <property type="match status" value="1"/>
</dbReference>
<evidence type="ECO:0000313" key="4">
    <source>
        <dbReference type="EMBL" id="QLH82641.1"/>
    </source>
</evidence>
<proteinExistence type="predicted"/>
<dbReference type="OrthoDB" id="11959at2157"/>
<accession>A0A7D5P9H5</accession>
<feature type="domain" description="ATP-grasp" evidence="3">
    <location>
        <begin position="127"/>
        <end position="317"/>
    </location>
</feature>
<dbReference type="KEGG" id="hpel:HZS54_13870"/>
<dbReference type="GO" id="GO:0046872">
    <property type="term" value="F:metal ion binding"/>
    <property type="evidence" value="ECO:0007669"/>
    <property type="project" value="InterPro"/>
</dbReference>
<dbReference type="PROSITE" id="PS00867">
    <property type="entry name" value="CPSASE_2"/>
    <property type="match status" value="1"/>
</dbReference>
<dbReference type="GO" id="GO:0016874">
    <property type="term" value="F:ligase activity"/>
    <property type="evidence" value="ECO:0007669"/>
    <property type="project" value="UniProtKB-KW"/>
</dbReference>
<dbReference type="InterPro" id="IPR005479">
    <property type="entry name" value="CPAse_ATP-bd"/>
</dbReference>
<sequence length="396" mass="44734">MSIDPADGPAAVVVPAIAAPSSVACVRSLGKRGIHTVVVSEDEDAAAFRSRYAGETVVVPDPHEDLVAYKDALLSLAMRPDVLTILPVREEDVYVLAQYREAFEPHVETLWPTAEGLRRVQDRVELFDAAERAGVAVPDTSLLDEVDDWDREWIVKGRYTLLADAYVDDLPPERSRDPPSTQYLNGNKPDVETIRSQNGHTPIVQEFLPATDEYAFFALYDEGEPVRTFQHRQVRAYNYAGGPSSFRESVSIPELDEAGRALLDELEWHGLAMVEFLRDDETGEFELMEINPRLWSSLPFSVRAGADFPHDYWLLARGERDRIVDDYEVGTAGHLLRGEVSYLHSVLFDAEELVERPVRREAFSAVAESLREHPRFDYLRLDDPRPFVRDALNALR</sequence>
<name>A0A7D5P9H5_9EURY</name>
<gene>
    <name evidence="4" type="ORF">HZS54_13870</name>
</gene>
<dbReference type="Gene3D" id="3.40.50.20">
    <property type="match status" value="1"/>
</dbReference>
<keyword evidence="2" id="KW-0547">Nucleotide-binding</keyword>
<keyword evidence="4" id="KW-0436">Ligase</keyword>
<dbReference type="Proteomes" id="UP000509346">
    <property type="component" value="Chromosome"/>
</dbReference>
<dbReference type="GO" id="GO:0005524">
    <property type="term" value="F:ATP binding"/>
    <property type="evidence" value="ECO:0007669"/>
    <property type="project" value="UniProtKB-UniRule"/>
</dbReference>
<comment type="cofactor">
    <cofactor evidence="1">
        <name>Mn(2+)</name>
        <dbReference type="ChEBI" id="CHEBI:29035"/>
    </cofactor>
</comment>
<dbReference type="RefSeq" id="WP_179917712.1">
    <property type="nucleotide sequence ID" value="NZ_CP058909.1"/>
</dbReference>
<dbReference type="GeneID" id="56083697"/>
<dbReference type="InterPro" id="IPR011761">
    <property type="entry name" value="ATP-grasp"/>
</dbReference>